<dbReference type="PRINTS" id="PR00725">
    <property type="entry name" value="DADACBPTASE1"/>
</dbReference>
<comment type="similarity">
    <text evidence="2 14">Belongs to the peptidase S11 family.</text>
</comment>
<dbReference type="GO" id="GO:0009252">
    <property type="term" value="P:peptidoglycan biosynthetic process"/>
    <property type="evidence" value="ECO:0007669"/>
    <property type="project" value="UniProtKB-UniPathway"/>
</dbReference>
<dbReference type="GO" id="GO:0009002">
    <property type="term" value="F:serine-type D-Ala-D-Ala carboxypeptidase activity"/>
    <property type="evidence" value="ECO:0007669"/>
    <property type="project" value="UniProtKB-EC"/>
</dbReference>
<keyword evidence="4 17" id="KW-0121">Carboxypeptidase</keyword>
<evidence type="ECO:0000256" key="4">
    <source>
        <dbReference type="ARBA" id="ARBA00022645"/>
    </source>
</evidence>
<keyword evidence="18" id="KW-1185">Reference proteome</keyword>
<keyword evidence="9" id="KW-0573">Peptidoglycan synthesis</keyword>
<evidence type="ECO:0000256" key="6">
    <source>
        <dbReference type="ARBA" id="ARBA00022729"/>
    </source>
</evidence>
<feature type="domain" description="Peptidase S11 D-Ala-D-Ala carboxypeptidase A C-terminal" evidence="16">
    <location>
        <begin position="300"/>
        <end position="390"/>
    </location>
</feature>
<accession>A0A0W0RR77</accession>
<sequence length="411" mass="46015">MTRTTSILLTTLFIITLFVQSTNSMADEGSLPNKPIADLERPSPTVTNKPLVTPAPPILNAKAYILIDVNSGKIIAEKNSEERLPPASLTKMMTLYVISNALHHEQIHLTDNVRVSRDAWKIGGSRMFIKEGQQVPVEDLLKGIIVDSGNDACVAMAEHIGGTENSFTDLMNQQAQNLGMKNSHFTDSTGLPDPNLYTTAKDLAILGRALIIDFPQYYDWYKQKWFTYNGIRQPNRNRLLWRDNQVDGIKTGHTNEAGFCLVSSAKRDNMRLLAVVLGEPSDSSRADDSEKLLNYGFRFFETHQLYKSGQSISELPLYKGQVDKVSVGLNEDQYITIPTGQYQRLNISTKIPSFVEAPIKKGDKIGDLVVQFDNNVVSTRPLYALQDVESGGFYTRTKDSIRLAFKRWFGS</sequence>
<dbReference type="InterPro" id="IPR012338">
    <property type="entry name" value="Beta-lactam/transpept-like"/>
</dbReference>
<feature type="active site" description="Acyl-ester intermediate" evidence="12">
    <location>
        <position position="88"/>
    </location>
</feature>
<evidence type="ECO:0000256" key="10">
    <source>
        <dbReference type="ARBA" id="ARBA00023316"/>
    </source>
</evidence>
<dbReference type="GO" id="GO:0008360">
    <property type="term" value="P:regulation of cell shape"/>
    <property type="evidence" value="ECO:0007669"/>
    <property type="project" value="UniProtKB-KW"/>
</dbReference>
<dbReference type="InterPro" id="IPR001967">
    <property type="entry name" value="Peptidase_S11_N"/>
</dbReference>
<evidence type="ECO:0000256" key="3">
    <source>
        <dbReference type="ARBA" id="ARBA00012448"/>
    </source>
</evidence>
<dbReference type="GO" id="GO:0071555">
    <property type="term" value="P:cell wall organization"/>
    <property type="evidence" value="ECO:0007669"/>
    <property type="project" value="UniProtKB-KW"/>
</dbReference>
<dbReference type="InterPro" id="IPR012907">
    <property type="entry name" value="Peptidase_S11_C"/>
</dbReference>
<evidence type="ECO:0000256" key="12">
    <source>
        <dbReference type="PIRSR" id="PIRSR618044-1"/>
    </source>
</evidence>
<evidence type="ECO:0000313" key="17">
    <source>
        <dbReference type="EMBL" id="KTC73560.1"/>
    </source>
</evidence>
<dbReference type="PATRIC" id="fig|447.4.peg.2340"/>
<dbReference type="Proteomes" id="UP000054695">
    <property type="component" value="Unassembled WGS sequence"/>
</dbReference>
<dbReference type="SUPFAM" id="SSF56601">
    <property type="entry name" value="beta-lactamase/transpeptidase-like"/>
    <property type="match status" value="1"/>
</dbReference>
<dbReference type="Pfam" id="PF07943">
    <property type="entry name" value="PBP5_C"/>
    <property type="match status" value="1"/>
</dbReference>
<feature type="signal peptide" evidence="15">
    <location>
        <begin position="1"/>
        <end position="26"/>
    </location>
</feature>
<dbReference type="AlphaFoldDB" id="A0A0W0RR77"/>
<dbReference type="UniPathway" id="UPA00219"/>
<keyword evidence="6 15" id="KW-0732">Signal</keyword>
<gene>
    <name evidence="17" type="primary">dacA</name>
    <name evidence="17" type="ORF">Lboz_2206</name>
</gene>
<keyword evidence="8" id="KW-0133">Cell shape</keyword>
<protein>
    <recommendedName>
        <fullName evidence="3">serine-type D-Ala-D-Ala carboxypeptidase</fullName>
        <ecNumber evidence="3">3.4.16.4</ecNumber>
    </recommendedName>
</protein>
<dbReference type="PANTHER" id="PTHR21581:SF6">
    <property type="entry name" value="TRAFFICKING PROTEIN PARTICLE COMPLEX SUBUNIT 12"/>
    <property type="match status" value="1"/>
</dbReference>
<dbReference type="InterPro" id="IPR018044">
    <property type="entry name" value="Peptidase_S11"/>
</dbReference>
<evidence type="ECO:0000259" key="16">
    <source>
        <dbReference type="SMART" id="SM00936"/>
    </source>
</evidence>
<name>A0A0W0RR77_LEGBO</name>
<dbReference type="RefSeq" id="WP_058459812.1">
    <property type="nucleotide sequence ID" value="NZ_CAAAIY010000006.1"/>
</dbReference>
<dbReference type="SMART" id="SM00936">
    <property type="entry name" value="PBP5_C"/>
    <property type="match status" value="1"/>
</dbReference>
<proteinExistence type="inferred from homology"/>
<dbReference type="Gene3D" id="3.40.710.10">
    <property type="entry name" value="DD-peptidase/beta-lactamase superfamily"/>
    <property type="match status" value="1"/>
</dbReference>
<dbReference type="Gene3D" id="2.60.410.10">
    <property type="entry name" value="D-Ala-D-Ala carboxypeptidase, C-terminal domain"/>
    <property type="match status" value="1"/>
</dbReference>
<feature type="active site" description="Proton acceptor" evidence="12">
    <location>
        <position position="91"/>
    </location>
</feature>
<evidence type="ECO:0000256" key="5">
    <source>
        <dbReference type="ARBA" id="ARBA00022670"/>
    </source>
</evidence>
<comment type="catalytic activity">
    <reaction evidence="11">
        <text>Preferential cleavage: (Ac)2-L-Lys-D-Ala-|-D-Ala. Also transpeptidation of peptidyl-alanyl moieties that are N-acyl substituents of D-alanine.</text>
        <dbReference type="EC" id="3.4.16.4"/>
    </reaction>
</comment>
<evidence type="ECO:0000256" key="13">
    <source>
        <dbReference type="PIRSR" id="PIRSR618044-2"/>
    </source>
</evidence>
<organism evidence="17 18">
    <name type="scientific">Legionella bozemanae</name>
    <name type="common">Fluoribacter bozemanae</name>
    <dbReference type="NCBI Taxonomy" id="447"/>
    <lineage>
        <taxon>Bacteria</taxon>
        <taxon>Pseudomonadati</taxon>
        <taxon>Pseudomonadota</taxon>
        <taxon>Gammaproteobacteria</taxon>
        <taxon>Legionellales</taxon>
        <taxon>Legionellaceae</taxon>
        <taxon>Legionella</taxon>
    </lineage>
</organism>
<dbReference type="EMBL" id="LNXU01000019">
    <property type="protein sequence ID" value="KTC73560.1"/>
    <property type="molecule type" value="Genomic_DNA"/>
</dbReference>
<feature type="active site" evidence="12">
    <location>
        <position position="148"/>
    </location>
</feature>
<evidence type="ECO:0000256" key="8">
    <source>
        <dbReference type="ARBA" id="ARBA00022960"/>
    </source>
</evidence>
<evidence type="ECO:0000256" key="1">
    <source>
        <dbReference type="ARBA" id="ARBA00004752"/>
    </source>
</evidence>
<evidence type="ECO:0000256" key="14">
    <source>
        <dbReference type="RuleBase" id="RU004016"/>
    </source>
</evidence>
<keyword evidence="7 17" id="KW-0378">Hydrolase</keyword>
<dbReference type="Pfam" id="PF00768">
    <property type="entry name" value="Peptidase_S11"/>
    <property type="match status" value="1"/>
</dbReference>
<evidence type="ECO:0000256" key="11">
    <source>
        <dbReference type="ARBA" id="ARBA00034000"/>
    </source>
</evidence>
<keyword evidence="10" id="KW-0961">Cell wall biogenesis/degradation</keyword>
<feature type="binding site" evidence="13">
    <location>
        <position position="250"/>
    </location>
    <ligand>
        <name>substrate</name>
    </ligand>
</feature>
<dbReference type="STRING" id="447.Lboz_2206"/>
<reference evidence="17 18" key="1">
    <citation type="submission" date="2015-11" db="EMBL/GenBank/DDBJ databases">
        <title>Genomic analysis of 38 Legionella species identifies large and diverse effector repertoires.</title>
        <authorList>
            <person name="Burstein D."/>
            <person name="Amaro F."/>
            <person name="Zusman T."/>
            <person name="Lifshitz Z."/>
            <person name="Cohen O."/>
            <person name="Gilbert J.A."/>
            <person name="Pupko T."/>
            <person name="Shuman H.A."/>
            <person name="Segal G."/>
        </authorList>
    </citation>
    <scope>NUCLEOTIDE SEQUENCE [LARGE SCALE GENOMIC DNA]</scope>
    <source>
        <strain evidence="17 18">WIGA</strain>
    </source>
</reference>
<comment type="caution">
    <text evidence="17">The sequence shown here is derived from an EMBL/GenBank/DDBJ whole genome shotgun (WGS) entry which is preliminary data.</text>
</comment>
<dbReference type="GO" id="GO:0006508">
    <property type="term" value="P:proteolysis"/>
    <property type="evidence" value="ECO:0007669"/>
    <property type="project" value="UniProtKB-KW"/>
</dbReference>
<dbReference type="EC" id="3.4.16.4" evidence="3"/>
<feature type="chain" id="PRO_5006911198" description="serine-type D-Ala-D-Ala carboxypeptidase" evidence="15">
    <location>
        <begin position="27"/>
        <end position="411"/>
    </location>
</feature>
<evidence type="ECO:0000256" key="2">
    <source>
        <dbReference type="ARBA" id="ARBA00007164"/>
    </source>
</evidence>
<comment type="pathway">
    <text evidence="1">Cell wall biogenesis; peptidoglycan biosynthesis.</text>
</comment>
<dbReference type="InterPro" id="IPR037167">
    <property type="entry name" value="Peptidase_S11_C_sf"/>
</dbReference>
<evidence type="ECO:0000313" key="18">
    <source>
        <dbReference type="Proteomes" id="UP000054695"/>
    </source>
</evidence>
<dbReference type="PANTHER" id="PTHR21581">
    <property type="entry name" value="D-ALANYL-D-ALANINE CARBOXYPEPTIDASE"/>
    <property type="match status" value="1"/>
</dbReference>
<keyword evidence="5" id="KW-0645">Protease</keyword>
<evidence type="ECO:0000256" key="9">
    <source>
        <dbReference type="ARBA" id="ARBA00022984"/>
    </source>
</evidence>
<evidence type="ECO:0000256" key="15">
    <source>
        <dbReference type="SAM" id="SignalP"/>
    </source>
</evidence>
<dbReference type="OrthoDB" id="9795979at2"/>
<evidence type="ECO:0000256" key="7">
    <source>
        <dbReference type="ARBA" id="ARBA00022801"/>
    </source>
</evidence>